<dbReference type="RefSeq" id="WP_348396457.1">
    <property type="nucleotide sequence ID" value="NZ_CP136600.1"/>
</dbReference>
<gene>
    <name evidence="1" type="ORF">RI844_00095</name>
</gene>
<reference evidence="1 2" key="1">
    <citation type="submission" date="2023-09" db="EMBL/GenBank/DDBJ databases">
        <authorList>
            <person name="Qi X."/>
        </authorList>
    </citation>
    <scope>NUCLEOTIDE SEQUENCE [LARGE SCALE GENOMIC DNA]</scope>
    <source>
        <strain evidence="1 2">S1-1</strain>
    </source>
</reference>
<sequence>MSIPEKLYKYESFTVQSLLNLKTQTVYFAPPSGFNDPYDCALKAQLDEPTDLEIERLREIYLAKSWPKHVIDELESRPIKELKPTLLRAARQASEQIIDKFIQSRGVSCFSEVNDELLMWAHYADKYTGFCLEFTTDNELFEKAKKIEYVEQIPKLNIKSIYADGNRNEMLNLFCTKSKSWNYEREWRVIHGEAGTAYTYSTESLTGVYFGPSMAFEVIEIICLVLKGQNPHVKFWKGKRSETTFKVEFDEVNYTPLIDAQKKQGLCT</sequence>
<dbReference type="EMBL" id="CP136600">
    <property type="protein sequence ID" value="WOH37679.1"/>
    <property type="molecule type" value="Genomic_DNA"/>
</dbReference>
<dbReference type="Pfam" id="PF11185">
    <property type="entry name" value="DUF2971"/>
    <property type="match status" value="1"/>
</dbReference>
<proteinExistence type="predicted"/>
<name>A0ABZ0GP41_9GAMM</name>
<protein>
    <submittedName>
        <fullName evidence="1">DUF2971 domain-containing protein</fullName>
    </submittedName>
</protein>
<dbReference type="Proteomes" id="UP001301442">
    <property type="component" value="Chromosome"/>
</dbReference>
<evidence type="ECO:0000313" key="1">
    <source>
        <dbReference type="EMBL" id="WOH37679.1"/>
    </source>
</evidence>
<keyword evidence="2" id="KW-1185">Reference proteome</keyword>
<accession>A0ABZ0GP41</accession>
<evidence type="ECO:0000313" key="2">
    <source>
        <dbReference type="Proteomes" id="UP001301442"/>
    </source>
</evidence>
<organism evidence="1 2">
    <name type="scientific">Thalassotalea fonticola</name>
    <dbReference type="NCBI Taxonomy" id="3065649"/>
    <lineage>
        <taxon>Bacteria</taxon>
        <taxon>Pseudomonadati</taxon>
        <taxon>Pseudomonadota</taxon>
        <taxon>Gammaproteobacteria</taxon>
        <taxon>Alteromonadales</taxon>
        <taxon>Colwelliaceae</taxon>
        <taxon>Thalassotalea</taxon>
    </lineage>
</organism>
<dbReference type="InterPro" id="IPR021352">
    <property type="entry name" value="DUF2971"/>
</dbReference>